<comment type="caution">
    <text evidence="4">The sequence shown here is derived from an EMBL/GenBank/DDBJ whole genome shotgun (WGS) entry which is preliminary data.</text>
</comment>
<gene>
    <name evidence="4" type="ORF">JYP50_00425</name>
</gene>
<accession>A0A939IKK7</accession>
<proteinExistence type="predicted"/>
<feature type="signal peptide" evidence="2">
    <location>
        <begin position="1"/>
        <end position="23"/>
    </location>
</feature>
<dbReference type="PANTHER" id="PTHR10199:SF119">
    <property type="entry name" value="RE20510P"/>
    <property type="match status" value="1"/>
</dbReference>
<dbReference type="Pfam" id="PF18203">
    <property type="entry name" value="IPTL-CTERM"/>
    <property type="match status" value="1"/>
</dbReference>
<evidence type="ECO:0000313" key="4">
    <source>
        <dbReference type="EMBL" id="MBN7795033.1"/>
    </source>
</evidence>
<reference evidence="4" key="1">
    <citation type="submission" date="2021-02" db="EMBL/GenBank/DDBJ databases">
        <title>PHA producing bacteria isolated from coastal sediment in Guangdong, Shenzhen.</title>
        <authorList>
            <person name="Zheng W."/>
            <person name="Yu S."/>
            <person name="Huang Y."/>
        </authorList>
    </citation>
    <scope>NUCLEOTIDE SEQUENCE</scope>
    <source>
        <strain evidence="4">TN14-10</strain>
    </source>
</reference>
<protein>
    <submittedName>
        <fullName evidence="4">IPTL-CTERM sorting domain-containing protein</fullName>
    </submittedName>
</protein>
<dbReference type="NCBIfam" id="TIGR04174">
    <property type="entry name" value="IPTL_CTERM"/>
    <property type="match status" value="1"/>
</dbReference>
<dbReference type="EMBL" id="JAFKCZ010000001">
    <property type="protein sequence ID" value="MBN7795033.1"/>
    <property type="molecule type" value="Genomic_DNA"/>
</dbReference>
<dbReference type="PANTHER" id="PTHR10199">
    <property type="entry name" value="THROMBOSPONDIN"/>
    <property type="match status" value="1"/>
</dbReference>
<dbReference type="GO" id="GO:0005509">
    <property type="term" value="F:calcium ion binding"/>
    <property type="evidence" value="ECO:0007669"/>
    <property type="project" value="InterPro"/>
</dbReference>
<name>A0A939IKK7_9GAMM</name>
<dbReference type="Proteomes" id="UP000664303">
    <property type="component" value="Unassembled WGS sequence"/>
</dbReference>
<evidence type="ECO:0000256" key="1">
    <source>
        <dbReference type="SAM" id="MobiDB-lite"/>
    </source>
</evidence>
<evidence type="ECO:0000256" key="2">
    <source>
        <dbReference type="SAM" id="SignalP"/>
    </source>
</evidence>
<sequence>MRPRLTGIAAFLLYGLSASESFAAVVGQAEFRVNDSPSGLQVNFPGTKGALRMTPGGHWVIGWSDNARPYARVYDADGQALGGILDGGINLGTFGVGAAIDASDNVVLTFSRTAGRGGDLNGGTGEGTMLRRFDSNGVPLGPAIDIPDNTTGHQYMATADFAGGDIIVAFGGESIAGGAGQDMGRKRYRFQDGLPLTAATPVNSNGFSNRTQLSLDVNPAGQAAYAWLDDTTLTVRFRSYDAGGNPVAGEAIVSTATTQTRLDAAPGLAINSVGESIVTWSGFGSGSDKYDIYMRRYDASGNPIDGAPVRVNVTTAGDQSLPAVAVNTAGNFVIAWATPEEGDGFYEPEEVRMRLFDASGTPKSGDIPVNQTVSGKQSNPVVGIDDSGRIAVAWSGRGPGDDDGIFARVFKPDTDSDGIADDVDACPAIPGDASANGCPDADGDGVRDADDAFPNDPGEHTDSDADGIGDNGDACPAIPGDASANGCPDADGDGVRDADDAFPNDPGEHTDSDADGIGDNGDACPAIPGDASANGCPDADGDGVRDADDAFPNDPGEHTDSDADGIGDNGDACPAVPGDASANGCPDADGDGVRDTDDAFPNDPGEHTDSDADGIGDNGDACPAVPGDASANGCPDADGDGVRDTDDAFPNDPGEHTDSDGDGAGDNGDPYPHAITRATAGAATLDTSPADSASTCSVSSFGLAPLGTAPPLPGDGLSRMAAFVLTNCHGGGTPETVQIRIDFGEALPADGVLYKLLDSRWVAITGASISGSVATYTLADNGPYDLDPTAGVIRDPVTVALPPAQAPAAATPVPTLPTWALALLAALSGGLGFRRLRARATSSNHQN</sequence>
<dbReference type="RefSeq" id="WP_206558480.1">
    <property type="nucleotide sequence ID" value="NZ_JAFKCZ010000001.1"/>
</dbReference>
<keyword evidence="2" id="KW-0732">Signal</keyword>
<organism evidence="4 5">
    <name type="scientific">Parahaliea mediterranea</name>
    <dbReference type="NCBI Taxonomy" id="651086"/>
    <lineage>
        <taxon>Bacteria</taxon>
        <taxon>Pseudomonadati</taxon>
        <taxon>Pseudomonadota</taxon>
        <taxon>Gammaproteobacteria</taxon>
        <taxon>Cellvibrionales</taxon>
        <taxon>Halieaceae</taxon>
        <taxon>Parahaliea</taxon>
    </lineage>
</organism>
<dbReference type="InterPro" id="IPR028974">
    <property type="entry name" value="TSP_type-3_rpt"/>
</dbReference>
<dbReference type="InterPro" id="IPR026442">
    <property type="entry name" value="IPTL_CTERM"/>
</dbReference>
<dbReference type="NCBIfam" id="NF041766">
    <property type="entry name" value="choice_anch_U"/>
    <property type="match status" value="1"/>
</dbReference>
<feature type="region of interest" description="Disordered" evidence="1">
    <location>
        <begin position="414"/>
        <end position="674"/>
    </location>
</feature>
<dbReference type="AlphaFoldDB" id="A0A939IKK7"/>
<evidence type="ECO:0000259" key="3">
    <source>
        <dbReference type="Pfam" id="PF18203"/>
    </source>
</evidence>
<feature type="domain" description="IPTL-CTERM protein sorting" evidence="3">
    <location>
        <begin position="811"/>
        <end position="837"/>
    </location>
</feature>
<feature type="chain" id="PRO_5037483501" evidence="2">
    <location>
        <begin position="24"/>
        <end position="847"/>
    </location>
</feature>
<evidence type="ECO:0000313" key="5">
    <source>
        <dbReference type="Proteomes" id="UP000664303"/>
    </source>
</evidence>
<dbReference type="Gene3D" id="4.10.1080.10">
    <property type="entry name" value="TSP type-3 repeat"/>
    <property type="match status" value="2"/>
</dbReference>
<keyword evidence="5" id="KW-1185">Reference proteome</keyword>
<feature type="compositionally biased region" description="Acidic residues" evidence="1">
    <location>
        <begin position="415"/>
        <end position="424"/>
    </location>
</feature>
<dbReference type="InterPro" id="IPR053784">
    <property type="entry name" value="Choice_anch_U_dom"/>
</dbReference>